<comment type="caution">
    <text evidence="3">The sequence shown here is derived from an EMBL/GenBank/DDBJ whole genome shotgun (WGS) entry which is preliminary data.</text>
</comment>
<evidence type="ECO:0000259" key="2">
    <source>
        <dbReference type="SMART" id="SM00903"/>
    </source>
</evidence>
<proteinExistence type="predicted"/>
<reference evidence="3 4" key="1">
    <citation type="submission" date="2020-03" db="EMBL/GenBank/DDBJ databases">
        <title>WGS of actinomycetes isolated from Thailand.</title>
        <authorList>
            <person name="Thawai C."/>
        </authorList>
    </citation>
    <scope>NUCLEOTIDE SEQUENCE [LARGE SCALE GENOMIC DNA]</scope>
    <source>
        <strain evidence="3 4">FMUSA5-5</strain>
    </source>
</reference>
<gene>
    <name evidence="3" type="ORF">HCN51_42400</name>
</gene>
<name>A0ABX1BJQ4_9ACTN</name>
<dbReference type="SMART" id="SM00903">
    <property type="entry name" value="Flavin_Reduct"/>
    <property type="match status" value="1"/>
</dbReference>
<dbReference type="EMBL" id="JAATEP010000044">
    <property type="protein sequence ID" value="NJP96016.1"/>
    <property type="molecule type" value="Genomic_DNA"/>
</dbReference>
<accession>A0ABX1BJQ4</accession>
<dbReference type="Proteomes" id="UP000696294">
    <property type="component" value="Unassembled WGS sequence"/>
</dbReference>
<dbReference type="SUPFAM" id="SSF50475">
    <property type="entry name" value="FMN-binding split barrel"/>
    <property type="match status" value="1"/>
</dbReference>
<sequence>MPVDMRDFKQALAKYVTGVTVVTTVDGAGRRWGFTATSFSSVSLDPPQILVCLARSAQCYPAFTSSAGFAVNVLTGEQENVARRFAQHDDDKFAGLPFSTGEHGTPILEGALAVLQCVTRARFPAGDHTILLGEVVQARVGQGEPGLYYDRQFRGAGCFR</sequence>
<evidence type="ECO:0000313" key="4">
    <source>
        <dbReference type="Proteomes" id="UP000696294"/>
    </source>
</evidence>
<keyword evidence="1" id="KW-0560">Oxidoreductase</keyword>
<dbReference type="Pfam" id="PF01613">
    <property type="entry name" value="Flavin_Reduct"/>
    <property type="match status" value="1"/>
</dbReference>
<dbReference type="PANTHER" id="PTHR30466:SF1">
    <property type="entry name" value="FMN REDUCTASE (NADH) RUTF"/>
    <property type="match status" value="1"/>
</dbReference>
<dbReference type="PANTHER" id="PTHR30466">
    <property type="entry name" value="FLAVIN REDUCTASE"/>
    <property type="match status" value="1"/>
</dbReference>
<dbReference type="InterPro" id="IPR012349">
    <property type="entry name" value="Split_barrel_FMN-bd"/>
</dbReference>
<keyword evidence="4" id="KW-1185">Reference proteome</keyword>
<evidence type="ECO:0000256" key="1">
    <source>
        <dbReference type="ARBA" id="ARBA00023002"/>
    </source>
</evidence>
<protein>
    <submittedName>
        <fullName evidence="3">Flavin reductase</fullName>
    </submittedName>
</protein>
<organism evidence="3 4">
    <name type="scientific">Nonomuraea composti</name>
    <dbReference type="NCBI Taxonomy" id="2720023"/>
    <lineage>
        <taxon>Bacteria</taxon>
        <taxon>Bacillati</taxon>
        <taxon>Actinomycetota</taxon>
        <taxon>Actinomycetes</taxon>
        <taxon>Streptosporangiales</taxon>
        <taxon>Streptosporangiaceae</taxon>
        <taxon>Nonomuraea</taxon>
    </lineage>
</organism>
<dbReference type="InterPro" id="IPR050268">
    <property type="entry name" value="NADH-dep_flavin_reductase"/>
</dbReference>
<evidence type="ECO:0000313" key="3">
    <source>
        <dbReference type="EMBL" id="NJP96016.1"/>
    </source>
</evidence>
<feature type="domain" description="Flavin reductase like" evidence="2">
    <location>
        <begin position="12"/>
        <end position="155"/>
    </location>
</feature>
<dbReference type="InterPro" id="IPR002563">
    <property type="entry name" value="Flavin_Rdtase-like_dom"/>
</dbReference>
<dbReference type="Gene3D" id="2.30.110.10">
    <property type="entry name" value="Electron Transport, Fmn-binding Protein, Chain A"/>
    <property type="match status" value="1"/>
</dbReference>